<dbReference type="EMBL" id="MU866141">
    <property type="protein sequence ID" value="KAK4178360.1"/>
    <property type="molecule type" value="Genomic_DNA"/>
</dbReference>
<organism evidence="2 3">
    <name type="scientific">Triangularia setosa</name>
    <dbReference type="NCBI Taxonomy" id="2587417"/>
    <lineage>
        <taxon>Eukaryota</taxon>
        <taxon>Fungi</taxon>
        <taxon>Dikarya</taxon>
        <taxon>Ascomycota</taxon>
        <taxon>Pezizomycotina</taxon>
        <taxon>Sordariomycetes</taxon>
        <taxon>Sordariomycetidae</taxon>
        <taxon>Sordariales</taxon>
        <taxon>Podosporaceae</taxon>
        <taxon>Triangularia</taxon>
    </lineage>
</organism>
<feature type="region of interest" description="Disordered" evidence="1">
    <location>
        <begin position="157"/>
        <end position="177"/>
    </location>
</feature>
<dbReference type="Proteomes" id="UP001302321">
    <property type="component" value="Unassembled WGS sequence"/>
</dbReference>
<proteinExistence type="predicted"/>
<reference evidence="2" key="1">
    <citation type="journal article" date="2023" name="Mol. Phylogenet. Evol.">
        <title>Genome-scale phylogeny and comparative genomics of the fungal order Sordariales.</title>
        <authorList>
            <person name="Hensen N."/>
            <person name="Bonometti L."/>
            <person name="Westerberg I."/>
            <person name="Brannstrom I.O."/>
            <person name="Guillou S."/>
            <person name="Cros-Aarteil S."/>
            <person name="Calhoun S."/>
            <person name="Haridas S."/>
            <person name="Kuo A."/>
            <person name="Mondo S."/>
            <person name="Pangilinan J."/>
            <person name="Riley R."/>
            <person name="LaButti K."/>
            <person name="Andreopoulos B."/>
            <person name="Lipzen A."/>
            <person name="Chen C."/>
            <person name="Yan M."/>
            <person name="Daum C."/>
            <person name="Ng V."/>
            <person name="Clum A."/>
            <person name="Steindorff A."/>
            <person name="Ohm R.A."/>
            <person name="Martin F."/>
            <person name="Silar P."/>
            <person name="Natvig D.O."/>
            <person name="Lalanne C."/>
            <person name="Gautier V."/>
            <person name="Ament-Velasquez S.L."/>
            <person name="Kruys A."/>
            <person name="Hutchinson M.I."/>
            <person name="Powell A.J."/>
            <person name="Barry K."/>
            <person name="Miller A.N."/>
            <person name="Grigoriev I.V."/>
            <person name="Debuchy R."/>
            <person name="Gladieux P."/>
            <person name="Hiltunen Thoren M."/>
            <person name="Johannesson H."/>
        </authorList>
    </citation>
    <scope>NUCLEOTIDE SEQUENCE</scope>
    <source>
        <strain evidence="2">CBS 892.96</strain>
    </source>
</reference>
<keyword evidence="3" id="KW-1185">Reference proteome</keyword>
<evidence type="ECO:0000313" key="2">
    <source>
        <dbReference type="EMBL" id="KAK4178360.1"/>
    </source>
</evidence>
<dbReference type="AlphaFoldDB" id="A0AAN7A9S9"/>
<comment type="caution">
    <text evidence="2">The sequence shown here is derived from an EMBL/GenBank/DDBJ whole genome shotgun (WGS) entry which is preliminary data.</text>
</comment>
<accession>A0AAN7A9S9</accession>
<reference evidence="2" key="2">
    <citation type="submission" date="2023-05" db="EMBL/GenBank/DDBJ databases">
        <authorList>
            <consortium name="Lawrence Berkeley National Laboratory"/>
            <person name="Steindorff A."/>
            <person name="Hensen N."/>
            <person name="Bonometti L."/>
            <person name="Westerberg I."/>
            <person name="Brannstrom I.O."/>
            <person name="Guillou S."/>
            <person name="Cros-Aarteil S."/>
            <person name="Calhoun S."/>
            <person name="Haridas S."/>
            <person name="Kuo A."/>
            <person name="Mondo S."/>
            <person name="Pangilinan J."/>
            <person name="Riley R."/>
            <person name="Labutti K."/>
            <person name="Andreopoulos B."/>
            <person name="Lipzen A."/>
            <person name="Chen C."/>
            <person name="Yanf M."/>
            <person name="Daum C."/>
            <person name="Ng V."/>
            <person name="Clum A."/>
            <person name="Ohm R."/>
            <person name="Martin F."/>
            <person name="Silar P."/>
            <person name="Natvig D."/>
            <person name="Lalanne C."/>
            <person name="Gautier V."/>
            <person name="Ament-Velasquez S.L."/>
            <person name="Kruys A."/>
            <person name="Hutchinson M.I."/>
            <person name="Powell A.J."/>
            <person name="Barry K."/>
            <person name="Miller A.N."/>
            <person name="Grigoriev I.V."/>
            <person name="Debuchy R."/>
            <person name="Gladieux P."/>
            <person name="Thoren M.H."/>
            <person name="Johannesson H."/>
        </authorList>
    </citation>
    <scope>NUCLEOTIDE SEQUENCE</scope>
    <source>
        <strain evidence="2">CBS 892.96</strain>
    </source>
</reference>
<gene>
    <name evidence="2" type="ORF">QBC36DRAFT_368611</name>
</gene>
<name>A0AAN7A9S9_9PEZI</name>
<protein>
    <submittedName>
        <fullName evidence="2">Uncharacterized protein</fullName>
    </submittedName>
</protein>
<sequence>MAAKSAIPKNLISSPFLGELLSSRSIYIKVRPAPQNLSQRRAILKVLKQHGKIEVFKALGEPHSFISVTSDSATAQNLILKAPLELSYGTSSPAAEDAPPPSESQAEEGQKFFIDIFEASTHQHKRFASKHSPLAGPWKTGSNITAWPNDISLAATIPGLTDKSPANDNKGEPHEAEDLLKSASRRHLEQSYRDKWVDLGWKGMTDWEGCDQVRETYREDGETFEGGFRDGLLRKRWNGRQKGGLVMGGGKKRGEEKEAGVNGKVRWVIGGGKGEVNVEIKDEKVGTGGEGRRWRVKERSGLVLGKE</sequence>
<evidence type="ECO:0000256" key="1">
    <source>
        <dbReference type="SAM" id="MobiDB-lite"/>
    </source>
</evidence>
<evidence type="ECO:0000313" key="3">
    <source>
        <dbReference type="Proteomes" id="UP001302321"/>
    </source>
</evidence>